<evidence type="ECO:0000256" key="2">
    <source>
        <dbReference type="SAM" id="MobiDB-lite"/>
    </source>
</evidence>
<dbReference type="EMBL" id="JH687436">
    <property type="protein sequence ID" value="EIM79030.1"/>
    <property type="molecule type" value="Genomic_DNA"/>
</dbReference>
<keyword evidence="1" id="KW-0175">Coiled coil</keyword>
<organism evidence="3 4">
    <name type="scientific">Stereum hirsutum (strain FP-91666)</name>
    <name type="common">White-rot fungus</name>
    <dbReference type="NCBI Taxonomy" id="721885"/>
    <lineage>
        <taxon>Eukaryota</taxon>
        <taxon>Fungi</taxon>
        <taxon>Dikarya</taxon>
        <taxon>Basidiomycota</taxon>
        <taxon>Agaricomycotina</taxon>
        <taxon>Agaricomycetes</taxon>
        <taxon>Russulales</taxon>
        <taxon>Stereaceae</taxon>
        <taxon>Stereum</taxon>
    </lineage>
</organism>
<dbReference type="AlphaFoldDB" id="R7RW96"/>
<feature type="non-terminal residue" evidence="3">
    <location>
        <position position="1"/>
    </location>
</feature>
<feature type="region of interest" description="Disordered" evidence="2">
    <location>
        <begin position="110"/>
        <end position="183"/>
    </location>
</feature>
<accession>R7RW96</accession>
<dbReference type="OMA" id="WHERCTT"/>
<dbReference type="OrthoDB" id="3267196at2759"/>
<evidence type="ECO:0000256" key="1">
    <source>
        <dbReference type="SAM" id="Coils"/>
    </source>
</evidence>
<feature type="region of interest" description="Disordered" evidence="2">
    <location>
        <begin position="905"/>
        <end position="943"/>
    </location>
</feature>
<feature type="compositionally biased region" description="Low complexity" evidence="2">
    <location>
        <begin position="51"/>
        <end position="87"/>
    </location>
</feature>
<dbReference type="Proteomes" id="UP000053927">
    <property type="component" value="Unassembled WGS sequence"/>
</dbReference>
<dbReference type="KEGG" id="shs:STEHIDRAFT_116833"/>
<dbReference type="GeneID" id="18796009"/>
<feature type="coiled-coil region" evidence="1">
    <location>
        <begin position="825"/>
        <end position="866"/>
    </location>
</feature>
<reference evidence="4" key="1">
    <citation type="journal article" date="2012" name="Science">
        <title>The Paleozoic origin of enzymatic lignin decomposition reconstructed from 31 fungal genomes.</title>
        <authorList>
            <person name="Floudas D."/>
            <person name="Binder M."/>
            <person name="Riley R."/>
            <person name="Barry K."/>
            <person name="Blanchette R.A."/>
            <person name="Henrissat B."/>
            <person name="Martinez A.T."/>
            <person name="Otillar R."/>
            <person name="Spatafora J.W."/>
            <person name="Yadav J.S."/>
            <person name="Aerts A."/>
            <person name="Benoit I."/>
            <person name="Boyd A."/>
            <person name="Carlson A."/>
            <person name="Copeland A."/>
            <person name="Coutinho P.M."/>
            <person name="de Vries R.P."/>
            <person name="Ferreira P."/>
            <person name="Findley K."/>
            <person name="Foster B."/>
            <person name="Gaskell J."/>
            <person name="Glotzer D."/>
            <person name="Gorecki P."/>
            <person name="Heitman J."/>
            <person name="Hesse C."/>
            <person name="Hori C."/>
            <person name="Igarashi K."/>
            <person name="Jurgens J.A."/>
            <person name="Kallen N."/>
            <person name="Kersten P."/>
            <person name="Kohler A."/>
            <person name="Kuees U."/>
            <person name="Kumar T.K.A."/>
            <person name="Kuo A."/>
            <person name="LaButti K."/>
            <person name="Larrondo L.F."/>
            <person name="Lindquist E."/>
            <person name="Ling A."/>
            <person name="Lombard V."/>
            <person name="Lucas S."/>
            <person name="Lundell T."/>
            <person name="Martin R."/>
            <person name="McLaughlin D.J."/>
            <person name="Morgenstern I."/>
            <person name="Morin E."/>
            <person name="Murat C."/>
            <person name="Nagy L.G."/>
            <person name="Nolan M."/>
            <person name="Ohm R.A."/>
            <person name="Patyshakuliyeva A."/>
            <person name="Rokas A."/>
            <person name="Ruiz-Duenas F.J."/>
            <person name="Sabat G."/>
            <person name="Salamov A."/>
            <person name="Samejima M."/>
            <person name="Schmutz J."/>
            <person name="Slot J.C."/>
            <person name="St John F."/>
            <person name="Stenlid J."/>
            <person name="Sun H."/>
            <person name="Sun S."/>
            <person name="Syed K."/>
            <person name="Tsang A."/>
            <person name="Wiebenga A."/>
            <person name="Young D."/>
            <person name="Pisabarro A."/>
            <person name="Eastwood D.C."/>
            <person name="Martin F."/>
            <person name="Cullen D."/>
            <person name="Grigoriev I.V."/>
            <person name="Hibbett D.S."/>
        </authorList>
    </citation>
    <scope>NUCLEOTIDE SEQUENCE [LARGE SCALE GENOMIC DNA]</scope>
    <source>
        <strain evidence="4">FP-91666</strain>
    </source>
</reference>
<feature type="compositionally biased region" description="Polar residues" evidence="2">
    <location>
        <begin position="993"/>
        <end position="1011"/>
    </location>
</feature>
<keyword evidence="4" id="KW-1185">Reference proteome</keyword>
<feature type="region of interest" description="Disordered" evidence="2">
    <location>
        <begin position="983"/>
        <end position="1011"/>
    </location>
</feature>
<evidence type="ECO:0000313" key="4">
    <source>
        <dbReference type="Proteomes" id="UP000053927"/>
    </source>
</evidence>
<sequence length="1011" mass="112304">VYDSADPQFRALIERYRHTTFSAANALNWIDEDQFLAWLLKQHQSDRRTSRSLSLTPSASGASGVSSRCSTPSTPKSSTAATPSSSLSRLASSSARLLLTPLPSVLSSLAEADEAEDSDNPRPSTDPEEKVDAKPNVNHKRSRGSDVSVIELSDSDSESTPTAKQKAHQSSSRKGKKKARTDGRVQITALTSCSKLVRLTTPPSCWTVPDPSLPEGDFAFFLDLTDHPFPWPEGTSMASIIKGEDQDAWGGGTAGSDNKLTKVFFGEDDAEGTMCRRAEHHCQGVRHCNQLDMSLLNDCQRYIPDPAERKRLVDAERALDGATSNEALAFSWYQKALERPCSYVNDAVLRILPERSLDGKKHFCGCEHVRKGDPHARSHRFIAIPASIDEKVIIDLFKNRGRLSSDIPHIDGDGAVVQGKIISRKCPTKLIIWYSGRRAIVLLKRAHNHPMPLDTKITVEAKQLYREATVMVGHGGSTMQKVDAAPSTRQTFGGVTPAQKYPALANSRHKRTIIHNLRKENQPVGSEMAGVMARQVEQQQLPHEQQYVFSIYTGNGLNIIVTMLPGLAMYYHEAKASFHDNTYKRTRGQWKEWEVVVWVQRLNMRLTIARVYCEHETRQAFRQMWLSLWDAIEQATLQPVRFKFMHGSGLLAIVVDGDRAQVDGCGDALLVRNASCPTSSITVRDPQMIVQWVVKTCSVHLDRNFTSLAAHCDREIMKRVRGYWAQDKQSKPWFLPCINKFFTKMNEEDWLATPCDTNINESSHPHTNAHTGIGLSILSSIDSAYVLDRAMEEKVTLAEQSGILPNHLNTAYHRLHNNQLRKDRRAKAAAARREAENEVESIDDSIRDAAAHLKDLREQKKAVQQQTGVKAPRKVTARTKDSFLDPTNSEAMQVADTSANISVTKEISSQSADAPHKTSTVVPERPTQSSHASAGPVASSSGQVTHHPYPYAYAPYPSAPNYHPYAYNSPYYTPYSYYIPAPVYSATPPQPPHSSTSYSGHATSTSSTQES</sequence>
<feature type="region of interest" description="Disordered" evidence="2">
    <location>
        <begin position="47"/>
        <end position="87"/>
    </location>
</feature>
<feature type="compositionally biased region" description="Basic residues" evidence="2">
    <location>
        <begin position="165"/>
        <end position="179"/>
    </location>
</feature>
<proteinExistence type="predicted"/>
<protein>
    <submittedName>
        <fullName evidence="3">Uncharacterized protein</fullName>
    </submittedName>
</protein>
<gene>
    <name evidence="3" type="ORF">STEHIDRAFT_116833</name>
</gene>
<dbReference type="RefSeq" id="XP_007311872.1">
    <property type="nucleotide sequence ID" value="XM_007311810.1"/>
</dbReference>
<evidence type="ECO:0000313" key="3">
    <source>
        <dbReference type="EMBL" id="EIM79030.1"/>
    </source>
</evidence>
<dbReference type="eggNOG" id="ENOG502R0MY">
    <property type="taxonomic scope" value="Eukaryota"/>
</dbReference>
<name>R7RW96_STEHR</name>